<comment type="caution">
    <text evidence="1">The sequence shown here is derived from an EMBL/GenBank/DDBJ whole genome shotgun (WGS) entry which is preliminary data.</text>
</comment>
<reference evidence="1 2" key="1">
    <citation type="submission" date="2016-03" db="EMBL/GenBank/DDBJ databases">
        <authorList>
            <person name="Ploux O."/>
        </authorList>
    </citation>
    <scope>NUCLEOTIDE SEQUENCE [LARGE SCALE GENOMIC DNA]</scope>
    <source>
        <strain evidence="1 2">BER2</strain>
    </source>
</reference>
<sequence length="59" mass="6501">MDYFFCANLLSSKPLGRTKTVSKNKKPESFDSGFLFLVTKFGVPNGNAKGPRREAMGLT</sequence>
<dbReference type="AlphaFoldDB" id="A0A150WU13"/>
<evidence type="ECO:0000313" key="1">
    <source>
        <dbReference type="EMBL" id="KYG69954.1"/>
    </source>
</evidence>
<dbReference type="EMBL" id="LUKF01000003">
    <property type="protein sequence ID" value="KYG69954.1"/>
    <property type="molecule type" value="Genomic_DNA"/>
</dbReference>
<accession>A0A150WU13</accession>
<gene>
    <name evidence="1" type="ORF">AZI85_14720</name>
</gene>
<proteinExistence type="predicted"/>
<protein>
    <submittedName>
        <fullName evidence="1">Uncharacterized protein</fullName>
    </submittedName>
</protein>
<name>A0A150WU13_BDEBC</name>
<organism evidence="1 2">
    <name type="scientific">Bdellovibrio bacteriovorus</name>
    <dbReference type="NCBI Taxonomy" id="959"/>
    <lineage>
        <taxon>Bacteria</taxon>
        <taxon>Pseudomonadati</taxon>
        <taxon>Bdellovibrionota</taxon>
        <taxon>Bdellovibrionia</taxon>
        <taxon>Bdellovibrionales</taxon>
        <taxon>Pseudobdellovibrionaceae</taxon>
        <taxon>Bdellovibrio</taxon>
    </lineage>
</organism>
<dbReference type="Proteomes" id="UP000075391">
    <property type="component" value="Unassembled WGS sequence"/>
</dbReference>
<evidence type="ECO:0000313" key="2">
    <source>
        <dbReference type="Proteomes" id="UP000075391"/>
    </source>
</evidence>